<gene>
    <name evidence="1" type="ORF">ACD_78C00314G0003</name>
</gene>
<sequence length="88" mass="10785">MTELQKFAKTHSNFWWWVKDPAHLSDHSVIEWVFCYGDFDEKKSVIQIVGEKEFEKMFVKMAKEKRKSLQPETINYWTDYLRYHKNHA</sequence>
<name>K1YBI5_9BACT</name>
<dbReference type="EMBL" id="AMFJ01034314">
    <property type="protein sequence ID" value="EKD29698.1"/>
    <property type="molecule type" value="Genomic_DNA"/>
</dbReference>
<reference evidence="1" key="1">
    <citation type="journal article" date="2012" name="Science">
        <title>Fermentation, hydrogen, and sulfur metabolism in multiple uncultivated bacterial phyla.</title>
        <authorList>
            <person name="Wrighton K.C."/>
            <person name="Thomas B.C."/>
            <person name="Sharon I."/>
            <person name="Miller C.S."/>
            <person name="Castelle C.J."/>
            <person name="VerBerkmoes N.C."/>
            <person name="Wilkins M.J."/>
            <person name="Hettich R.L."/>
            <person name="Lipton M.S."/>
            <person name="Williams K.H."/>
            <person name="Long P.E."/>
            <person name="Banfield J.F."/>
        </authorList>
    </citation>
    <scope>NUCLEOTIDE SEQUENCE [LARGE SCALE GENOMIC DNA]</scope>
</reference>
<dbReference type="AlphaFoldDB" id="K1YBI5"/>
<evidence type="ECO:0000313" key="1">
    <source>
        <dbReference type="EMBL" id="EKD29698.1"/>
    </source>
</evidence>
<protein>
    <submittedName>
        <fullName evidence="1">Uncharacterized protein</fullName>
    </submittedName>
</protein>
<proteinExistence type="predicted"/>
<accession>K1YBI5</accession>
<organism evidence="1">
    <name type="scientific">uncultured bacterium</name>
    <name type="common">gcode 4</name>
    <dbReference type="NCBI Taxonomy" id="1234023"/>
    <lineage>
        <taxon>Bacteria</taxon>
        <taxon>environmental samples</taxon>
    </lineage>
</organism>
<comment type="caution">
    <text evidence="1">The sequence shown here is derived from an EMBL/GenBank/DDBJ whole genome shotgun (WGS) entry which is preliminary data.</text>
</comment>